<keyword evidence="1" id="KW-0472">Membrane</keyword>
<feature type="transmembrane region" description="Helical" evidence="1">
    <location>
        <begin position="88"/>
        <end position="107"/>
    </location>
</feature>
<keyword evidence="1" id="KW-0812">Transmembrane</keyword>
<feature type="transmembrane region" description="Helical" evidence="1">
    <location>
        <begin position="114"/>
        <end position="131"/>
    </location>
</feature>
<keyword evidence="1" id="KW-1133">Transmembrane helix</keyword>
<keyword evidence="3" id="KW-1185">Reference proteome</keyword>
<organism evidence="2 3">
    <name type="scientific">Frondihabitans cladoniiphilus</name>
    <dbReference type="NCBI Taxonomy" id="715785"/>
    <lineage>
        <taxon>Bacteria</taxon>
        <taxon>Bacillati</taxon>
        <taxon>Actinomycetota</taxon>
        <taxon>Actinomycetes</taxon>
        <taxon>Micrococcales</taxon>
        <taxon>Microbacteriaceae</taxon>
        <taxon>Frondihabitans</taxon>
    </lineage>
</organism>
<evidence type="ECO:0000313" key="3">
    <source>
        <dbReference type="Proteomes" id="UP001501295"/>
    </source>
</evidence>
<feature type="transmembrane region" description="Helical" evidence="1">
    <location>
        <begin position="55"/>
        <end position="76"/>
    </location>
</feature>
<name>A0ABP8VN58_9MICO</name>
<evidence type="ECO:0000313" key="2">
    <source>
        <dbReference type="EMBL" id="GAA4668339.1"/>
    </source>
</evidence>
<comment type="caution">
    <text evidence="2">The sequence shown here is derived from an EMBL/GenBank/DDBJ whole genome shotgun (WGS) entry which is preliminary data.</text>
</comment>
<dbReference type="Proteomes" id="UP001501295">
    <property type="component" value="Unassembled WGS sequence"/>
</dbReference>
<reference evidence="3" key="1">
    <citation type="journal article" date="2019" name="Int. J. Syst. Evol. Microbiol.">
        <title>The Global Catalogue of Microorganisms (GCM) 10K type strain sequencing project: providing services to taxonomists for standard genome sequencing and annotation.</title>
        <authorList>
            <consortium name="The Broad Institute Genomics Platform"/>
            <consortium name="The Broad Institute Genome Sequencing Center for Infectious Disease"/>
            <person name="Wu L."/>
            <person name="Ma J."/>
        </authorList>
    </citation>
    <scope>NUCLEOTIDE SEQUENCE [LARGE SCALE GENOMIC DNA]</scope>
    <source>
        <strain evidence="3">JCM 18956</strain>
    </source>
</reference>
<dbReference type="EMBL" id="BAABLM010000001">
    <property type="protein sequence ID" value="GAA4668339.1"/>
    <property type="molecule type" value="Genomic_DNA"/>
</dbReference>
<gene>
    <name evidence="2" type="ORF">GCM10025780_08740</name>
</gene>
<protein>
    <recommendedName>
        <fullName evidence="4">DUF2510 domain-containing protein</fullName>
    </recommendedName>
</protein>
<proteinExistence type="predicted"/>
<dbReference type="RefSeq" id="WP_345373603.1">
    <property type="nucleotide sequence ID" value="NZ_BAABLM010000001.1"/>
</dbReference>
<evidence type="ECO:0008006" key="4">
    <source>
        <dbReference type="Google" id="ProtNLM"/>
    </source>
</evidence>
<evidence type="ECO:0000256" key="1">
    <source>
        <dbReference type="SAM" id="Phobius"/>
    </source>
</evidence>
<feature type="transmembrane region" description="Helical" evidence="1">
    <location>
        <begin position="151"/>
        <end position="177"/>
    </location>
</feature>
<accession>A0ABP8VN58</accession>
<sequence>MSIWTSGHLSPDGLYWWDGRRWYPTESADGCWRFDGTGWRPIPGREKPGFFAAPTWVRAAGATWLLVLMALLVGGLATHSEGSDVRAVAGSAAGLGLATVALCGILGRRRMMGWLWFVALFLTIAAVMYYVGAMLDPATGPASGGDDLAAVGLIVIGIPLTAAILLVVWAAAGLGMLTRLIRRR</sequence>